<feature type="compositionally biased region" description="Acidic residues" evidence="1">
    <location>
        <begin position="212"/>
        <end position="221"/>
    </location>
</feature>
<dbReference type="PANTHER" id="PTHR10677">
    <property type="entry name" value="UBIQUILIN"/>
    <property type="match status" value="1"/>
</dbReference>
<feature type="compositionally biased region" description="Polar residues" evidence="1">
    <location>
        <begin position="279"/>
        <end position="288"/>
    </location>
</feature>
<dbReference type="EnsemblMetazoa" id="XM_001944109.5">
    <property type="protein sequence ID" value="XP_001944144.1"/>
    <property type="gene ID" value="LOC100161991"/>
</dbReference>
<dbReference type="SUPFAM" id="SSF46934">
    <property type="entry name" value="UBA-like"/>
    <property type="match status" value="1"/>
</dbReference>
<organism evidence="3 4">
    <name type="scientific">Acyrthosiphon pisum</name>
    <name type="common">Pea aphid</name>
    <dbReference type="NCBI Taxonomy" id="7029"/>
    <lineage>
        <taxon>Eukaryota</taxon>
        <taxon>Metazoa</taxon>
        <taxon>Ecdysozoa</taxon>
        <taxon>Arthropoda</taxon>
        <taxon>Hexapoda</taxon>
        <taxon>Insecta</taxon>
        <taxon>Pterygota</taxon>
        <taxon>Neoptera</taxon>
        <taxon>Paraneoptera</taxon>
        <taxon>Hemiptera</taxon>
        <taxon>Sternorrhyncha</taxon>
        <taxon>Aphidomorpha</taxon>
        <taxon>Aphidoidea</taxon>
        <taxon>Aphididae</taxon>
        <taxon>Macrosiphini</taxon>
        <taxon>Acyrthosiphon</taxon>
    </lineage>
</organism>
<dbReference type="Pfam" id="PF00240">
    <property type="entry name" value="ubiquitin"/>
    <property type="match status" value="1"/>
</dbReference>
<feature type="region of interest" description="Disordered" evidence="1">
    <location>
        <begin position="209"/>
        <end position="233"/>
    </location>
</feature>
<keyword evidence="4" id="KW-1185">Reference proteome</keyword>
<dbReference type="InterPro" id="IPR000626">
    <property type="entry name" value="Ubiquitin-like_dom"/>
</dbReference>
<dbReference type="Gene3D" id="1.10.8.10">
    <property type="entry name" value="DNA helicase RuvA subunit, C-terminal domain"/>
    <property type="match status" value="1"/>
</dbReference>
<protein>
    <recommendedName>
        <fullName evidence="2">Ubiquitin-like domain-containing protein</fullName>
    </recommendedName>
</protein>
<sequence length="345" mass="37611">MISEEPEISLINVKLRLGTMTMYTEKMYIDLQSPVSVLRNKMREKDNTLTEDNFVIVYSGNVMEDRTPIYMYDVVNGATVHLFKKIKIDEPEPPKYIDKSSPAAIVKLGVAFRSLSLNSSYKCALMKISKAKMLSDLITSTPELSEDPVAITFLQHPELLAKLNDVDLVKRLAETHPSLALAAIQISAVVHDQVVQNHLASDVLARSMSAGSDDDMEDLDDSSPGSDTNSQPLNRNLSYAITAAQLATAIANVTTQQQQPSTSGASTSTANTGNVPVIPNTTQSQPTTPAVDYSHQLGVMREMGLYNEPLNLQGLRLGGGSLETAIELVLSGFDILDTDNSHPRF</sequence>
<dbReference type="InterPro" id="IPR009060">
    <property type="entry name" value="UBA-like_sf"/>
</dbReference>
<feature type="region of interest" description="Disordered" evidence="1">
    <location>
        <begin position="255"/>
        <end position="289"/>
    </location>
</feature>
<dbReference type="AlphaFoldDB" id="A0A8R2AAB7"/>
<reference evidence="3" key="2">
    <citation type="submission" date="2022-06" db="UniProtKB">
        <authorList>
            <consortium name="EnsemblMetazoa"/>
        </authorList>
    </citation>
    <scope>IDENTIFICATION</scope>
</reference>
<dbReference type="InterPro" id="IPR015496">
    <property type="entry name" value="Ubiquilin"/>
</dbReference>
<dbReference type="OMA" id="QILIGWA"/>
<dbReference type="SUPFAM" id="SSF54236">
    <property type="entry name" value="Ubiquitin-like"/>
    <property type="match status" value="1"/>
</dbReference>
<proteinExistence type="predicted"/>
<dbReference type="GO" id="GO:0031593">
    <property type="term" value="F:polyubiquitin modification-dependent protein binding"/>
    <property type="evidence" value="ECO:0007669"/>
    <property type="project" value="TreeGrafter"/>
</dbReference>
<accession>A0A8R2AAB7</accession>
<dbReference type="Gene3D" id="3.10.20.90">
    <property type="entry name" value="Phosphatidylinositol 3-kinase Catalytic Subunit, Chain A, domain 1"/>
    <property type="match status" value="1"/>
</dbReference>
<evidence type="ECO:0000313" key="4">
    <source>
        <dbReference type="Proteomes" id="UP000007819"/>
    </source>
</evidence>
<dbReference type="PROSITE" id="PS50053">
    <property type="entry name" value="UBIQUITIN_2"/>
    <property type="match status" value="1"/>
</dbReference>
<dbReference type="Proteomes" id="UP000007819">
    <property type="component" value="Chromosome A3"/>
</dbReference>
<dbReference type="GO" id="GO:0006511">
    <property type="term" value="P:ubiquitin-dependent protein catabolic process"/>
    <property type="evidence" value="ECO:0007669"/>
    <property type="project" value="TreeGrafter"/>
</dbReference>
<evidence type="ECO:0000313" key="3">
    <source>
        <dbReference type="EnsemblMetazoa" id="XP_001944144.1"/>
    </source>
</evidence>
<evidence type="ECO:0000259" key="2">
    <source>
        <dbReference type="PROSITE" id="PS50053"/>
    </source>
</evidence>
<dbReference type="GO" id="GO:0005829">
    <property type="term" value="C:cytosol"/>
    <property type="evidence" value="ECO:0007669"/>
    <property type="project" value="TreeGrafter"/>
</dbReference>
<dbReference type="InterPro" id="IPR029071">
    <property type="entry name" value="Ubiquitin-like_domsf"/>
</dbReference>
<feature type="compositionally biased region" description="Polar residues" evidence="1">
    <location>
        <begin position="224"/>
        <end position="233"/>
    </location>
</feature>
<dbReference type="OrthoDB" id="10016665at2759"/>
<evidence type="ECO:0000256" key="1">
    <source>
        <dbReference type="SAM" id="MobiDB-lite"/>
    </source>
</evidence>
<dbReference type="CDD" id="cd17039">
    <property type="entry name" value="Ubl_ubiquitin_like"/>
    <property type="match status" value="1"/>
</dbReference>
<dbReference type="GeneID" id="100161991"/>
<feature type="compositionally biased region" description="Low complexity" evidence="1">
    <location>
        <begin position="255"/>
        <end position="274"/>
    </location>
</feature>
<reference evidence="4" key="1">
    <citation type="submission" date="2010-06" db="EMBL/GenBank/DDBJ databases">
        <authorList>
            <person name="Jiang H."/>
            <person name="Abraham K."/>
            <person name="Ali S."/>
            <person name="Alsbrooks S.L."/>
            <person name="Anim B.N."/>
            <person name="Anosike U.S."/>
            <person name="Attaway T."/>
            <person name="Bandaranaike D.P."/>
            <person name="Battles P.K."/>
            <person name="Bell S.N."/>
            <person name="Bell A.V."/>
            <person name="Beltran B."/>
            <person name="Bickham C."/>
            <person name="Bustamante Y."/>
            <person name="Caleb T."/>
            <person name="Canada A."/>
            <person name="Cardenas V."/>
            <person name="Carter K."/>
            <person name="Chacko J."/>
            <person name="Chandrabose M.N."/>
            <person name="Chavez D."/>
            <person name="Chavez A."/>
            <person name="Chen L."/>
            <person name="Chu H.-S."/>
            <person name="Claassen K.J."/>
            <person name="Cockrell R."/>
            <person name="Collins M."/>
            <person name="Cooper J.A."/>
            <person name="Cree A."/>
            <person name="Curry S.M."/>
            <person name="Da Y."/>
            <person name="Dao M.D."/>
            <person name="Das B."/>
            <person name="Davila M.-L."/>
            <person name="Davy-Carroll L."/>
            <person name="Denson S."/>
            <person name="Dinh H."/>
            <person name="Ebong V.E."/>
            <person name="Edwards J.R."/>
            <person name="Egan A."/>
            <person name="El-Daye J."/>
            <person name="Escobedo L."/>
            <person name="Fernandez S."/>
            <person name="Fernando P.R."/>
            <person name="Flagg N."/>
            <person name="Forbes L.D."/>
            <person name="Fowler R.G."/>
            <person name="Fu Q."/>
            <person name="Gabisi R.A."/>
            <person name="Ganer J."/>
            <person name="Garbino Pronczuk A."/>
            <person name="Garcia R.M."/>
            <person name="Garner T."/>
            <person name="Garrett T.E."/>
            <person name="Gonzalez D.A."/>
            <person name="Hamid H."/>
            <person name="Hawkins E.S."/>
            <person name="Hirani K."/>
            <person name="Hogues M.E."/>
            <person name="Hollins B."/>
            <person name="Hsiao C.-H."/>
            <person name="Jabil R."/>
            <person name="James M.L."/>
            <person name="Jhangiani S.N."/>
            <person name="Johnson B."/>
            <person name="Johnson Q."/>
            <person name="Joshi V."/>
            <person name="Kalu J.B."/>
            <person name="Kam C."/>
            <person name="Kashfia A."/>
            <person name="Keebler J."/>
            <person name="Kisamo H."/>
            <person name="Kovar C.L."/>
            <person name="Lago L.A."/>
            <person name="Lai C.-Y."/>
            <person name="Laidlaw J."/>
            <person name="Lara F."/>
            <person name="Le T.-K."/>
            <person name="Lee S.L."/>
            <person name="Legall F.H."/>
            <person name="Lemon S.J."/>
            <person name="Lewis L.R."/>
            <person name="Li B."/>
            <person name="Liu Y."/>
            <person name="Liu Y.-S."/>
            <person name="Lopez J."/>
            <person name="Lozado R.J."/>
            <person name="Lu J."/>
            <person name="Madu R.C."/>
            <person name="Maheshwari M."/>
            <person name="Maheshwari R."/>
            <person name="Malloy K."/>
            <person name="Martinez E."/>
            <person name="Mathew T."/>
            <person name="Mercado I.C."/>
            <person name="Mercado C."/>
            <person name="Meyer B."/>
            <person name="Montgomery K."/>
            <person name="Morgan M.B."/>
            <person name="Munidasa M."/>
            <person name="Nazareth L.V."/>
            <person name="Nelson J."/>
            <person name="Ng B.M."/>
            <person name="Nguyen N.B."/>
            <person name="Nguyen P.Q."/>
            <person name="Nguyen T."/>
            <person name="Obregon M."/>
            <person name="Okwuonu G.O."/>
            <person name="Onwere C.G."/>
            <person name="Orozco G."/>
            <person name="Parra A."/>
            <person name="Patel S."/>
            <person name="Patil S."/>
            <person name="Perez A."/>
            <person name="Perez Y."/>
            <person name="Pham C."/>
            <person name="Primus E.L."/>
            <person name="Pu L.-L."/>
            <person name="Puazo M."/>
            <person name="Qin X."/>
            <person name="Quiroz J.B."/>
            <person name="Reese J."/>
            <person name="Richards S."/>
            <person name="Rives C.M."/>
            <person name="Robberts R."/>
            <person name="Ruiz S.J."/>
            <person name="Ruiz M.J."/>
            <person name="Santibanez J."/>
            <person name="Schneider B.W."/>
            <person name="Sisson I."/>
            <person name="Smith M."/>
            <person name="Sodergren E."/>
            <person name="Song X.-Z."/>
            <person name="Song B.B."/>
            <person name="Summersgill H."/>
            <person name="Thelus R."/>
            <person name="Thornton R.D."/>
            <person name="Trejos Z.Y."/>
            <person name="Usmani K."/>
            <person name="Vattathil S."/>
            <person name="Villasana D."/>
            <person name="Walker D.L."/>
            <person name="Wang S."/>
            <person name="Wang K."/>
            <person name="White C.S."/>
            <person name="Williams A.C."/>
            <person name="Williamson J."/>
            <person name="Wilson K."/>
            <person name="Woghiren I.O."/>
            <person name="Woodworth J.R."/>
            <person name="Worley K.C."/>
            <person name="Wright R.A."/>
            <person name="Wu W."/>
            <person name="Young L."/>
            <person name="Zhang L."/>
            <person name="Zhang J."/>
            <person name="Zhu Y."/>
            <person name="Muzny D.M."/>
            <person name="Weinstock G."/>
            <person name="Gibbs R.A."/>
        </authorList>
    </citation>
    <scope>NUCLEOTIDE SEQUENCE [LARGE SCALE GENOMIC DNA]</scope>
    <source>
        <strain evidence="4">LSR1</strain>
    </source>
</reference>
<feature type="domain" description="Ubiquitin-like" evidence="2">
    <location>
        <begin position="13"/>
        <end position="82"/>
    </location>
</feature>
<name>A0A8R2AAB7_ACYPI</name>
<dbReference type="KEGG" id="api:100161991"/>
<dbReference type="PANTHER" id="PTHR10677:SF25">
    <property type="entry name" value="UBIQUITIN-LIKE PROTEIN 7"/>
    <property type="match status" value="1"/>
</dbReference>
<dbReference type="RefSeq" id="XP_001944144.1">
    <property type="nucleotide sequence ID" value="XM_001944109.4"/>
</dbReference>